<sequence>MLKALLLALLCAASAAAAADLADKLRDDSELSQFYSLLESNPIANSTLSLRSCTIFVPTNEAFQRYKSKTAHVLYHISTEAFTQKRLPSYVSSDMDGNPPLYITKNSNGDIFVNNARIIPSLSVETNNNGKRQIMHIIDEVLEPLTVKPGHSDVSNNPDALNFLKSAEEFNVDNIGVRTYRSQVTLGKKESVFEAAGQHTFLVPVDEGFKLSARSSLVDAKVIDGHVIPNTVIFTAAAQHDDPKTSAAFEDLLKVTVSFFKQKNGKMYVKSNTIVGDAKHREGVVLAEIVKANIPVRNGVVHLIHRPLMIIDTTVTQFLQENAENGALRKFYEVIMDNGGAVLDDINNLSEVTILAPSNEAWNSSNINNILRDRNKMRQILNMHIIKDRLNVEKIRQKNANLIAQVPTVNNNTFLYFNVRGEGSDAVITVEGGGVNATVIQADVAQTNGFVHIIDHVLGVPYTTLLGKLESDPMMSDTYKMGQFSHFNDQLNNTQRRFTYFVPRDKGWQKTELDYPSAHKKLFMQDFAYHSKSILERHLAISDTPFTMKDLVKISQESGSVILPTFRDSLNIRVEEEAGHLHDEYASHEWTGYVIIWNYKKINVYRPDVECTNGIIHVIDYPLLEEKDVVVAGGSYLPESSICIILGNLIMITVAKFLN</sequence>
<dbReference type="InterPro" id="IPR036378">
    <property type="entry name" value="FAS1_dom_sf"/>
</dbReference>
<evidence type="ECO:0000259" key="2">
    <source>
        <dbReference type="PROSITE" id="PS50213"/>
    </source>
</evidence>
<reference evidence="4" key="1">
    <citation type="submission" date="2025-08" db="UniProtKB">
        <authorList>
            <consortium name="RefSeq"/>
        </authorList>
    </citation>
    <scope>IDENTIFICATION</scope>
    <source>
        <strain evidence="4">14028-0561.14</strain>
        <tissue evidence="4">Whole fly</tissue>
    </source>
</reference>
<keyword evidence="1" id="KW-0732">Signal</keyword>
<dbReference type="Proteomes" id="UP001652661">
    <property type="component" value="Chromosome 3R"/>
</dbReference>
<name>A0ABM4GIA1_DROKI</name>
<dbReference type="PANTHER" id="PTHR10900">
    <property type="entry name" value="PERIOSTIN-RELATED"/>
    <property type="match status" value="1"/>
</dbReference>
<gene>
    <name evidence="4" type="primary">Fas1</name>
</gene>
<feature type="domain" description="FAS1" evidence="2">
    <location>
        <begin position="462"/>
        <end position="623"/>
    </location>
</feature>
<dbReference type="SUPFAM" id="SSF82153">
    <property type="entry name" value="FAS1 domain"/>
    <property type="match status" value="4"/>
</dbReference>
<dbReference type="Pfam" id="PF02469">
    <property type="entry name" value="Fasciclin"/>
    <property type="match status" value="4"/>
</dbReference>
<protein>
    <submittedName>
        <fullName evidence="4">Fasciclin-1 isoform X3</fullName>
    </submittedName>
</protein>
<evidence type="ECO:0000313" key="3">
    <source>
        <dbReference type="Proteomes" id="UP001652661"/>
    </source>
</evidence>
<feature type="domain" description="FAS1" evidence="2">
    <location>
        <begin position="18"/>
        <end position="142"/>
    </location>
</feature>
<feature type="signal peptide" evidence="1">
    <location>
        <begin position="1"/>
        <end position="18"/>
    </location>
</feature>
<feature type="domain" description="FAS1" evidence="2">
    <location>
        <begin position="312"/>
        <end position="458"/>
    </location>
</feature>
<dbReference type="RefSeq" id="XP_070142439.1">
    <property type="nucleotide sequence ID" value="XM_070286338.1"/>
</dbReference>
<feature type="domain" description="FAS1" evidence="2">
    <location>
        <begin position="157"/>
        <end position="308"/>
    </location>
</feature>
<dbReference type="PROSITE" id="PS50213">
    <property type="entry name" value="FAS1"/>
    <property type="match status" value="4"/>
</dbReference>
<dbReference type="InterPro" id="IPR050904">
    <property type="entry name" value="Adhesion/Biosynth-related"/>
</dbReference>
<accession>A0ABM4GIA1</accession>
<dbReference type="PANTHER" id="PTHR10900:SF80">
    <property type="entry name" value="FASCICLIN-1"/>
    <property type="match status" value="1"/>
</dbReference>
<proteinExistence type="predicted"/>
<dbReference type="Gene3D" id="2.30.180.10">
    <property type="entry name" value="FAS1 domain"/>
    <property type="match status" value="4"/>
</dbReference>
<evidence type="ECO:0000256" key="1">
    <source>
        <dbReference type="SAM" id="SignalP"/>
    </source>
</evidence>
<dbReference type="InterPro" id="IPR000782">
    <property type="entry name" value="FAS1_domain"/>
</dbReference>
<organism evidence="3 4">
    <name type="scientific">Drosophila kikkawai</name>
    <name type="common">Fruit fly</name>
    <dbReference type="NCBI Taxonomy" id="30033"/>
    <lineage>
        <taxon>Eukaryota</taxon>
        <taxon>Metazoa</taxon>
        <taxon>Ecdysozoa</taxon>
        <taxon>Arthropoda</taxon>
        <taxon>Hexapoda</taxon>
        <taxon>Insecta</taxon>
        <taxon>Pterygota</taxon>
        <taxon>Neoptera</taxon>
        <taxon>Endopterygota</taxon>
        <taxon>Diptera</taxon>
        <taxon>Brachycera</taxon>
        <taxon>Muscomorpha</taxon>
        <taxon>Ephydroidea</taxon>
        <taxon>Drosophilidae</taxon>
        <taxon>Drosophila</taxon>
        <taxon>Sophophora</taxon>
    </lineage>
</organism>
<dbReference type="SMART" id="SM00554">
    <property type="entry name" value="FAS1"/>
    <property type="match status" value="4"/>
</dbReference>
<dbReference type="GeneID" id="108077764"/>
<feature type="chain" id="PRO_5046255300" evidence="1">
    <location>
        <begin position="19"/>
        <end position="659"/>
    </location>
</feature>
<evidence type="ECO:0000313" key="4">
    <source>
        <dbReference type="RefSeq" id="XP_070142439.1"/>
    </source>
</evidence>
<keyword evidence="3" id="KW-1185">Reference proteome</keyword>